<dbReference type="Proteomes" id="UP000179258">
    <property type="component" value="Unassembled WGS sequence"/>
</dbReference>
<keyword evidence="2" id="KW-0732">Signal</keyword>
<dbReference type="AlphaFoldDB" id="A0A1G2R227"/>
<feature type="chain" id="PRO_5009584180" evidence="2">
    <location>
        <begin position="23"/>
        <end position="74"/>
    </location>
</feature>
<keyword evidence="1" id="KW-0472">Membrane</keyword>
<name>A0A1G2R227_9BACT</name>
<accession>A0A1G2R227</accession>
<protein>
    <submittedName>
        <fullName evidence="3">Uncharacterized protein</fullName>
    </submittedName>
</protein>
<evidence type="ECO:0000256" key="1">
    <source>
        <dbReference type="SAM" id="Phobius"/>
    </source>
</evidence>
<comment type="caution">
    <text evidence="3">The sequence shown here is derived from an EMBL/GenBank/DDBJ whole genome shotgun (WGS) entry which is preliminary data.</text>
</comment>
<feature type="transmembrane region" description="Helical" evidence="1">
    <location>
        <begin position="32"/>
        <end position="51"/>
    </location>
</feature>
<dbReference type="EMBL" id="MHTX01000049">
    <property type="protein sequence ID" value="OHA66890.1"/>
    <property type="molecule type" value="Genomic_DNA"/>
</dbReference>
<organism evidence="3 4">
    <name type="scientific">Candidatus Wildermuthbacteria bacterium RIFCSPHIGHO2_02_FULL_47_17</name>
    <dbReference type="NCBI Taxonomy" id="1802452"/>
    <lineage>
        <taxon>Bacteria</taxon>
        <taxon>Candidatus Wildermuthiibacteriota</taxon>
    </lineage>
</organism>
<reference evidence="3 4" key="1">
    <citation type="journal article" date="2016" name="Nat. Commun.">
        <title>Thousands of microbial genomes shed light on interconnected biogeochemical processes in an aquifer system.</title>
        <authorList>
            <person name="Anantharaman K."/>
            <person name="Brown C.T."/>
            <person name="Hug L.A."/>
            <person name="Sharon I."/>
            <person name="Castelle C.J."/>
            <person name="Probst A.J."/>
            <person name="Thomas B.C."/>
            <person name="Singh A."/>
            <person name="Wilkins M.J."/>
            <person name="Karaoz U."/>
            <person name="Brodie E.L."/>
            <person name="Williams K.H."/>
            <person name="Hubbard S.S."/>
            <person name="Banfield J.F."/>
        </authorList>
    </citation>
    <scope>NUCLEOTIDE SEQUENCE [LARGE SCALE GENOMIC DNA]</scope>
</reference>
<evidence type="ECO:0000313" key="4">
    <source>
        <dbReference type="Proteomes" id="UP000179258"/>
    </source>
</evidence>
<keyword evidence="1" id="KW-0812">Transmembrane</keyword>
<keyword evidence="1" id="KW-1133">Transmembrane helix</keyword>
<proteinExistence type="predicted"/>
<evidence type="ECO:0000256" key="2">
    <source>
        <dbReference type="SAM" id="SignalP"/>
    </source>
</evidence>
<evidence type="ECO:0000313" key="3">
    <source>
        <dbReference type="EMBL" id="OHA66890.1"/>
    </source>
</evidence>
<gene>
    <name evidence="3" type="ORF">A3D59_04620</name>
</gene>
<feature type="signal peptide" evidence="2">
    <location>
        <begin position="1"/>
        <end position="22"/>
    </location>
</feature>
<sequence>MFQLFFTIVLLASLLLPRNALAYIDPGTGNYLIQLLGGIVLGATFFAGAFWKKIKSAVKNLLQKKAKESNEKEK</sequence>